<proteinExistence type="predicted"/>
<accession>A0ABS5J548</accession>
<dbReference type="EMBL" id="JAGTXB010000014">
    <property type="protein sequence ID" value="MBS0030350.1"/>
    <property type="molecule type" value="Genomic_DNA"/>
</dbReference>
<protein>
    <submittedName>
        <fullName evidence="1">Glycosyl transferase</fullName>
    </submittedName>
</protein>
<name>A0ABS5J548_9BACT</name>
<dbReference type="RefSeq" id="WP_211975491.1">
    <property type="nucleotide sequence ID" value="NZ_CBFHAM010000008.1"/>
</dbReference>
<keyword evidence="2" id="KW-1185">Reference proteome</keyword>
<gene>
    <name evidence="1" type="ORF">KE626_23695</name>
</gene>
<dbReference type="Proteomes" id="UP000676386">
    <property type="component" value="Unassembled WGS sequence"/>
</dbReference>
<sequence>MKFDDIVLPTYVINLETRTDRYQHIREQFHGKEEFDLCITAACTGENSRVGLWNSIVQVIKLAEQQDDEVILLCEDDHTFTSFYNRDFLFKNILEAAGQGAEILSGGIGGFNHAVPLTGNRYWVDSFWCSQFLVLYKPIFKKILDADFQSHDTADGILSEITSHKMVLYPFVSVQTDFGYSDVTDKNNNKRGLIDEYFSTTSARLEKYQHIYNQYLNKKRS</sequence>
<keyword evidence="1" id="KW-0808">Transferase</keyword>
<evidence type="ECO:0000313" key="2">
    <source>
        <dbReference type="Proteomes" id="UP000676386"/>
    </source>
</evidence>
<dbReference type="GO" id="GO:0016740">
    <property type="term" value="F:transferase activity"/>
    <property type="evidence" value="ECO:0007669"/>
    <property type="project" value="UniProtKB-KW"/>
</dbReference>
<organism evidence="1 2">
    <name type="scientific">Chitinophaga hostae</name>
    <dbReference type="NCBI Taxonomy" id="2831022"/>
    <lineage>
        <taxon>Bacteria</taxon>
        <taxon>Pseudomonadati</taxon>
        <taxon>Bacteroidota</taxon>
        <taxon>Chitinophagia</taxon>
        <taxon>Chitinophagales</taxon>
        <taxon>Chitinophagaceae</taxon>
        <taxon>Chitinophaga</taxon>
    </lineage>
</organism>
<reference evidence="1 2" key="1">
    <citation type="submission" date="2021-04" db="EMBL/GenBank/DDBJ databases">
        <title>Chitinophaga sp. nov., isolated from the rhizosphere soil.</title>
        <authorList>
            <person name="He S."/>
        </authorList>
    </citation>
    <scope>NUCLEOTIDE SEQUENCE [LARGE SCALE GENOMIC DNA]</scope>
    <source>
        <strain evidence="1 2">2R12</strain>
    </source>
</reference>
<evidence type="ECO:0000313" key="1">
    <source>
        <dbReference type="EMBL" id="MBS0030350.1"/>
    </source>
</evidence>
<comment type="caution">
    <text evidence="1">The sequence shown here is derived from an EMBL/GenBank/DDBJ whole genome shotgun (WGS) entry which is preliminary data.</text>
</comment>